<dbReference type="AlphaFoldDB" id="A0A5D4T2T0"/>
<dbReference type="OrthoDB" id="9788100at2"/>
<keyword evidence="1" id="KW-0145">Chemotaxis</keyword>
<dbReference type="PANTHER" id="PTHR39452:SF1">
    <property type="entry name" value="CHEY-P PHOSPHATASE CHEX"/>
    <property type="match status" value="1"/>
</dbReference>
<sequence length="166" mass="19052">MINLYYSNIRRRCQMSLSENLTQVFDRTLDSFKTVIPIEFTFDQPRLYTEKLTNVSYGVLIMLTGDIRGQLIIQGERHAFQHIGEMMFGMQLEGEMLQSFTGELGNMIAGTLSSKVAGSGINMDITPPDVLSEQQKEFHLMHRLHTPVYLKDTMHMQIIMELEEAS</sequence>
<dbReference type="SUPFAM" id="SSF103039">
    <property type="entry name" value="CheC-like"/>
    <property type="match status" value="1"/>
</dbReference>
<protein>
    <submittedName>
        <fullName evidence="3">Chemotaxis protein CheX</fullName>
    </submittedName>
</protein>
<dbReference type="InterPro" id="IPR028976">
    <property type="entry name" value="CheC-like_sf"/>
</dbReference>
<dbReference type="GO" id="GO:0006935">
    <property type="term" value="P:chemotaxis"/>
    <property type="evidence" value="ECO:0007669"/>
    <property type="project" value="UniProtKB-KW"/>
</dbReference>
<comment type="caution">
    <text evidence="3">The sequence shown here is derived from an EMBL/GenBank/DDBJ whole genome shotgun (WGS) entry which is preliminary data.</text>
</comment>
<dbReference type="CDD" id="cd17906">
    <property type="entry name" value="CheX"/>
    <property type="match status" value="1"/>
</dbReference>
<accession>A0A5D4T2T0</accession>
<dbReference type="EMBL" id="VTEV01000004">
    <property type="protein sequence ID" value="TYS68456.1"/>
    <property type="molecule type" value="Genomic_DNA"/>
</dbReference>
<dbReference type="PANTHER" id="PTHR39452">
    <property type="entry name" value="CHEY-P PHOSPHATASE CHEX"/>
    <property type="match status" value="1"/>
</dbReference>
<evidence type="ECO:0000313" key="3">
    <source>
        <dbReference type="EMBL" id="TYS68456.1"/>
    </source>
</evidence>
<evidence type="ECO:0000313" key="4">
    <source>
        <dbReference type="Proteomes" id="UP000322524"/>
    </source>
</evidence>
<reference evidence="3 4" key="1">
    <citation type="submission" date="2019-08" db="EMBL/GenBank/DDBJ databases">
        <title>Bacillus genomes from the desert of Cuatro Cienegas, Coahuila.</title>
        <authorList>
            <person name="Olmedo-Alvarez G."/>
        </authorList>
    </citation>
    <scope>NUCLEOTIDE SEQUENCE [LARGE SCALE GENOMIC DNA]</scope>
    <source>
        <strain evidence="3 4">CH28_1T</strain>
    </source>
</reference>
<evidence type="ECO:0000256" key="1">
    <source>
        <dbReference type="ARBA" id="ARBA00022500"/>
    </source>
</evidence>
<dbReference type="Pfam" id="PF13690">
    <property type="entry name" value="CheX"/>
    <property type="match status" value="1"/>
</dbReference>
<feature type="domain" description="Chemotaxis phosphatase CheX-like" evidence="2">
    <location>
        <begin position="58"/>
        <end position="137"/>
    </location>
</feature>
<dbReference type="Proteomes" id="UP000322524">
    <property type="component" value="Unassembled WGS sequence"/>
</dbReference>
<name>A0A5D4T2T0_9BACI</name>
<dbReference type="Gene3D" id="3.40.1550.10">
    <property type="entry name" value="CheC-like"/>
    <property type="match status" value="1"/>
</dbReference>
<dbReference type="InterPro" id="IPR028051">
    <property type="entry name" value="CheX-like_dom"/>
</dbReference>
<evidence type="ECO:0000259" key="2">
    <source>
        <dbReference type="Pfam" id="PF13690"/>
    </source>
</evidence>
<proteinExistence type="predicted"/>
<organism evidence="3 4">
    <name type="scientific">Sutcliffiella horikoshii</name>
    <dbReference type="NCBI Taxonomy" id="79883"/>
    <lineage>
        <taxon>Bacteria</taxon>
        <taxon>Bacillati</taxon>
        <taxon>Bacillota</taxon>
        <taxon>Bacilli</taxon>
        <taxon>Bacillales</taxon>
        <taxon>Bacillaceae</taxon>
        <taxon>Sutcliffiella</taxon>
    </lineage>
</organism>
<dbReference type="InterPro" id="IPR038756">
    <property type="entry name" value="CheX-like"/>
</dbReference>
<gene>
    <name evidence="3" type="ORF">FZC76_12065</name>
</gene>